<dbReference type="GO" id="GO:0003824">
    <property type="term" value="F:catalytic activity"/>
    <property type="evidence" value="ECO:0007669"/>
    <property type="project" value="InterPro"/>
</dbReference>
<dbReference type="CDD" id="cd01335">
    <property type="entry name" value="Radical_SAM"/>
    <property type="match status" value="1"/>
</dbReference>
<dbReference type="SUPFAM" id="SSF102114">
    <property type="entry name" value="Radical SAM enzymes"/>
    <property type="match status" value="1"/>
</dbReference>
<evidence type="ECO:0000256" key="2">
    <source>
        <dbReference type="ARBA" id="ARBA00022691"/>
    </source>
</evidence>
<dbReference type="InterPro" id="IPR058240">
    <property type="entry name" value="rSAM_sf"/>
</dbReference>
<comment type="caution">
    <text evidence="7">The sequence shown here is derived from an EMBL/GenBank/DDBJ whole genome shotgun (WGS) entry which is preliminary data.</text>
</comment>
<keyword evidence="5" id="KW-0411">Iron-sulfur</keyword>
<evidence type="ECO:0000256" key="5">
    <source>
        <dbReference type="ARBA" id="ARBA00023014"/>
    </source>
</evidence>
<accession>A0A9C7QLS2</accession>
<dbReference type="Pfam" id="PF04055">
    <property type="entry name" value="Radical_SAM"/>
    <property type="match status" value="1"/>
</dbReference>
<dbReference type="PANTHER" id="PTHR11228">
    <property type="entry name" value="RADICAL SAM DOMAIN PROTEIN"/>
    <property type="match status" value="1"/>
</dbReference>
<evidence type="ECO:0000313" key="7">
    <source>
        <dbReference type="EMBL" id="HCD1256497.1"/>
    </source>
</evidence>
<dbReference type="InterPro" id="IPR013785">
    <property type="entry name" value="Aldolase_TIM"/>
</dbReference>
<dbReference type="Gene3D" id="3.20.20.70">
    <property type="entry name" value="Aldolase class I"/>
    <property type="match status" value="1"/>
</dbReference>
<dbReference type="InterPro" id="IPR024032">
    <property type="entry name" value="rSAM_paired_HxsC"/>
</dbReference>
<dbReference type="AlphaFoldDB" id="A0A9C7QLS2"/>
<dbReference type="SFLD" id="SFLDS00029">
    <property type="entry name" value="Radical_SAM"/>
    <property type="match status" value="1"/>
</dbReference>
<keyword evidence="3" id="KW-0479">Metal-binding</keyword>
<feature type="domain" description="Radical SAM core" evidence="6">
    <location>
        <begin position="111"/>
        <end position="337"/>
    </location>
</feature>
<dbReference type="InterPro" id="IPR050377">
    <property type="entry name" value="Radical_SAM_PqqE_MftC-like"/>
</dbReference>
<gene>
    <name evidence="7" type="primary">hxsC</name>
    <name evidence="7" type="ORF">JD854_RS15780</name>
</gene>
<dbReference type="EMBL" id="DACYAJ020000020">
    <property type="protein sequence ID" value="HCD1256497.1"/>
    <property type="molecule type" value="Genomic_DNA"/>
</dbReference>
<comment type="cofactor">
    <cofactor evidence="1">
        <name>[4Fe-4S] cluster</name>
        <dbReference type="ChEBI" id="CHEBI:49883"/>
    </cofactor>
</comment>
<name>A0A9C7QLS2_CITAM</name>
<organism evidence="7 8">
    <name type="scientific">Citrobacter amalonaticus</name>
    <dbReference type="NCBI Taxonomy" id="35703"/>
    <lineage>
        <taxon>Bacteria</taxon>
        <taxon>Pseudomonadati</taxon>
        <taxon>Pseudomonadota</taxon>
        <taxon>Gammaproteobacteria</taxon>
        <taxon>Enterobacterales</taxon>
        <taxon>Enterobacteriaceae</taxon>
        <taxon>Citrobacter</taxon>
    </lineage>
</organism>
<evidence type="ECO:0000256" key="3">
    <source>
        <dbReference type="ARBA" id="ARBA00022723"/>
    </source>
</evidence>
<protein>
    <submittedName>
        <fullName evidence="7">His-Xaa-Ser system radical SAM maturase HxsC</fullName>
    </submittedName>
</protein>
<evidence type="ECO:0000256" key="4">
    <source>
        <dbReference type="ARBA" id="ARBA00023004"/>
    </source>
</evidence>
<dbReference type="SFLD" id="SFLDG01103">
    <property type="entry name" value="Uncharacterised_Radical_SAM_Su"/>
    <property type="match status" value="1"/>
</dbReference>
<dbReference type="PROSITE" id="PS51918">
    <property type="entry name" value="RADICAL_SAM"/>
    <property type="match status" value="1"/>
</dbReference>
<dbReference type="Proteomes" id="UP000862426">
    <property type="component" value="Unassembled WGS sequence"/>
</dbReference>
<sequence length="401" mass="45053">MSIISSEEDTLFLSYLAIQTQNLSQAIMGKVSRSPSDITSEDILFLDSGTLITNPSPLSYKTIIYSEEHPQKRLIEEHSHIPLVMVSSSIIFTTGDVISITEKGRVHRVFRAESKNNAFLVTEACNNLCLMCPQPPKPQPDNGYTGCISQIDKTIELIDKQNIPDTLCLTGGEPTMLKGELVNIIAKITDKMPHTLVHLLTNGRSFYYEEYAAEIARVAKGNMLAGIPLFAHVSDIHDYIVQSRGAFDQTMAGLLNCYKYGIAIELRVVLHKQTIPYLIDLAKFIARNLFFVKHVALMGMENMGFAKIHREALHLDPDCYKHTLSEACRILELYGIETRIFNLPLCVVNPEIHHLCAQSISDFKNIFYTECAECTKKEMCCGFFNSSTGKHQLTSQIKPFH</sequence>
<evidence type="ECO:0000256" key="1">
    <source>
        <dbReference type="ARBA" id="ARBA00001966"/>
    </source>
</evidence>
<dbReference type="GO" id="GO:0046872">
    <property type="term" value="F:metal ion binding"/>
    <property type="evidence" value="ECO:0007669"/>
    <property type="project" value="UniProtKB-KW"/>
</dbReference>
<keyword evidence="2" id="KW-0949">S-adenosyl-L-methionine</keyword>
<reference evidence="7" key="1">
    <citation type="journal article" date="2018" name="Genome Biol.">
        <title>SKESA: strategic k-mer extension for scrupulous assemblies.</title>
        <authorList>
            <person name="Souvorov A."/>
            <person name="Agarwala R."/>
            <person name="Lipman D.J."/>
        </authorList>
    </citation>
    <scope>NUCLEOTIDE SEQUENCE</scope>
    <source>
        <strain evidence="7">CAV1698</strain>
    </source>
</reference>
<reference evidence="7" key="2">
    <citation type="submission" date="2022-05" db="EMBL/GenBank/DDBJ databases">
        <authorList>
            <consortium name="NCBI Pathogen Detection Project"/>
        </authorList>
    </citation>
    <scope>NUCLEOTIDE SEQUENCE</scope>
    <source>
        <strain evidence="7">CAV1698</strain>
    </source>
</reference>
<evidence type="ECO:0000259" key="6">
    <source>
        <dbReference type="PROSITE" id="PS51918"/>
    </source>
</evidence>
<dbReference type="InterPro" id="IPR007197">
    <property type="entry name" value="rSAM"/>
</dbReference>
<dbReference type="SFLD" id="SFLDG01067">
    <property type="entry name" value="SPASM/twitch_domain_containing"/>
    <property type="match status" value="1"/>
</dbReference>
<evidence type="ECO:0000313" key="8">
    <source>
        <dbReference type="Proteomes" id="UP000862426"/>
    </source>
</evidence>
<proteinExistence type="predicted"/>
<dbReference type="PANTHER" id="PTHR11228:SF34">
    <property type="entry name" value="TUNGSTEN-CONTAINING ALDEHYDE FERREDOXIN OXIDOREDUCTASE COFACTOR MODIFYING PROTEIN"/>
    <property type="match status" value="1"/>
</dbReference>
<keyword evidence="4" id="KW-0408">Iron</keyword>
<dbReference type="NCBIfam" id="TIGR03977">
    <property type="entry name" value="rSAM_pair_HxsC"/>
    <property type="match status" value="1"/>
</dbReference>
<dbReference type="GO" id="GO:0051536">
    <property type="term" value="F:iron-sulfur cluster binding"/>
    <property type="evidence" value="ECO:0007669"/>
    <property type="project" value="UniProtKB-KW"/>
</dbReference>